<evidence type="ECO:0000256" key="6">
    <source>
        <dbReference type="SAM" id="Phobius"/>
    </source>
</evidence>
<keyword evidence="3 7" id="KW-0732">Signal</keyword>
<keyword evidence="4" id="KW-0960">Knottin</keyword>
<dbReference type="Pfam" id="PF11703">
    <property type="entry name" value="UPF0506"/>
    <property type="match status" value="1"/>
</dbReference>
<reference evidence="9 10" key="1">
    <citation type="journal article" date="2019" name="BMC Genomics">
        <title>New insights from Opisthorchis felineus genome: update on genomics of the epidemiologically important liver flukes.</title>
        <authorList>
            <person name="Ershov N.I."/>
            <person name="Mordvinov V.A."/>
            <person name="Prokhortchouk E.B."/>
            <person name="Pakharukova M.Y."/>
            <person name="Gunbin K.V."/>
            <person name="Ustyantsev K."/>
            <person name="Genaev M.A."/>
            <person name="Blinov A.G."/>
            <person name="Mazur A."/>
            <person name="Boulygina E."/>
            <person name="Tsygankova S."/>
            <person name="Khrameeva E."/>
            <person name="Chekanov N."/>
            <person name="Fan G."/>
            <person name="Xiao A."/>
            <person name="Zhang H."/>
            <person name="Xu X."/>
            <person name="Yang H."/>
            <person name="Solovyev V."/>
            <person name="Lee S.M."/>
            <person name="Liu X."/>
            <person name="Afonnikov D.A."/>
            <person name="Skryabin K.G."/>
        </authorList>
    </citation>
    <scope>NUCLEOTIDE SEQUENCE [LARGE SCALE GENOMIC DNA]</scope>
    <source>
        <strain evidence="9">AK-0245</strain>
        <tissue evidence="9">Whole organism</tissue>
    </source>
</reference>
<organism evidence="9 10">
    <name type="scientific">Opisthorchis felineus</name>
    <dbReference type="NCBI Taxonomy" id="147828"/>
    <lineage>
        <taxon>Eukaryota</taxon>
        <taxon>Metazoa</taxon>
        <taxon>Spiralia</taxon>
        <taxon>Lophotrochozoa</taxon>
        <taxon>Platyhelminthes</taxon>
        <taxon>Trematoda</taxon>
        <taxon>Digenea</taxon>
        <taxon>Opisthorchiida</taxon>
        <taxon>Opisthorchiata</taxon>
        <taxon>Opisthorchiidae</taxon>
        <taxon>Opisthorchis</taxon>
    </lineage>
</organism>
<keyword evidence="5" id="KW-1015">Disulfide bond</keyword>
<evidence type="ECO:0000256" key="3">
    <source>
        <dbReference type="ARBA" id="ARBA00022729"/>
    </source>
</evidence>
<name>A0A4S2LBJ4_OPIFE</name>
<dbReference type="Proteomes" id="UP000308267">
    <property type="component" value="Unassembled WGS sequence"/>
</dbReference>
<keyword evidence="6" id="KW-0812">Transmembrane</keyword>
<dbReference type="GO" id="GO:0005576">
    <property type="term" value="C:extracellular region"/>
    <property type="evidence" value="ECO:0007669"/>
    <property type="project" value="UniProtKB-SubCell"/>
</dbReference>
<evidence type="ECO:0000313" key="10">
    <source>
        <dbReference type="Proteomes" id="UP000308267"/>
    </source>
</evidence>
<evidence type="ECO:0000256" key="5">
    <source>
        <dbReference type="ARBA" id="ARBA00023157"/>
    </source>
</evidence>
<dbReference type="InterPro" id="IPR021712">
    <property type="entry name" value="UPF0506"/>
</dbReference>
<keyword evidence="6" id="KW-0472">Membrane</keyword>
<keyword evidence="6" id="KW-1133">Transmembrane helix</keyword>
<feature type="transmembrane region" description="Helical" evidence="6">
    <location>
        <begin position="6"/>
        <end position="32"/>
    </location>
</feature>
<dbReference type="OrthoDB" id="6273427at2759"/>
<gene>
    <name evidence="9" type="ORF">CRM22_008503</name>
</gene>
<accession>A0A4S2LBJ4</accession>
<feature type="signal peptide" evidence="7">
    <location>
        <begin position="1"/>
        <end position="18"/>
    </location>
</feature>
<proteinExistence type="predicted"/>
<feature type="chain" id="PRO_5020756176" description="UPF0506 domain-containing protein" evidence="7">
    <location>
        <begin position="19"/>
        <end position="86"/>
    </location>
</feature>
<comment type="caution">
    <text evidence="9">The sequence shown here is derived from an EMBL/GenBank/DDBJ whole genome shotgun (WGS) entry which is preliminary data.</text>
</comment>
<comment type="subcellular location">
    <subcellularLocation>
        <location evidence="1">Secreted</location>
    </subcellularLocation>
</comment>
<evidence type="ECO:0000256" key="4">
    <source>
        <dbReference type="ARBA" id="ARBA00022854"/>
    </source>
</evidence>
<protein>
    <recommendedName>
        <fullName evidence="8">UPF0506 domain-containing protein</fullName>
    </recommendedName>
</protein>
<evidence type="ECO:0000256" key="7">
    <source>
        <dbReference type="SAM" id="SignalP"/>
    </source>
</evidence>
<keyword evidence="10" id="KW-1185">Reference proteome</keyword>
<sequence length="86" mass="9222">MWTGVIILVFTIMPLLYCSPLGLFGASCALLGKACSRTVFYKCCHSAVCSLVYPFVGVCVPCYSKGTMCLNGDECCDGSCVFNHCV</sequence>
<feature type="domain" description="UPF0506" evidence="8">
    <location>
        <begin position="28"/>
        <end position="85"/>
    </location>
</feature>
<evidence type="ECO:0000259" key="8">
    <source>
        <dbReference type="Pfam" id="PF11703"/>
    </source>
</evidence>
<dbReference type="EMBL" id="SJOL01008365">
    <property type="protein sequence ID" value="TGZ60461.1"/>
    <property type="molecule type" value="Genomic_DNA"/>
</dbReference>
<keyword evidence="2" id="KW-0964">Secreted</keyword>
<evidence type="ECO:0000256" key="2">
    <source>
        <dbReference type="ARBA" id="ARBA00022525"/>
    </source>
</evidence>
<dbReference type="AlphaFoldDB" id="A0A4S2LBJ4"/>
<evidence type="ECO:0000313" key="9">
    <source>
        <dbReference type="EMBL" id="TGZ60461.1"/>
    </source>
</evidence>
<evidence type="ECO:0000256" key="1">
    <source>
        <dbReference type="ARBA" id="ARBA00004613"/>
    </source>
</evidence>